<evidence type="ECO:0000256" key="6">
    <source>
        <dbReference type="ARBA" id="ARBA00022837"/>
    </source>
</evidence>
<comment type="similarity">
    <text evidence="3 13">Belongs to the glycosyl hydrolase 47 family.</text>
</comment>
<feature type="active site" description="Proton donor" evidence="10">
    <location>
        <position position="540"/>
    </location>
</feature>
<organism evidence="16 17">
    <name type="scientific">Melanopsichium pennsylvanicum</name>
    <dbReference type="NCBI Taxonomy" id="63383"/>
    <lineage>
        <taxon>Eukaryota</taxon>
        <taxon>Fungi</taxon>
        <taxon>Dikarya</taxon>
        <taxon>Basidiomycota</taxon>
        <taxon>Ustilaginomycotina</taxon>
        <taxon>Ustilaginomycetes</taxon>
        <taxon>Ustilaginales</taxon>
        <taxon>Ustilaginaceae</taxon>
        <taxon>Melanopsichium</taxon>
    </lineage>
</organism>
<feature type="compositionally biased region" description="Polar residues" evidence="14">
    <location>
        <begin position="98"/>
        <end position="109"/>
    </location>
</feature>
<proteinExistence type="inferred from homology"/>
<dbReference type="InterPro" id="IPR036026">
    <property type="entry name" value="Seven-hairpin_glycosidases"/>
</dbReference>
<dbReference type="AlphaFoldDB" id="A0AAJ4XMA3"/>
<evidence type="ECO:0000256" key="5">
    <source>
        <dbReference type="ARBA" id="ARBA00022801"/>
    </source>
</evidence>
<evidence type="ECO:0000256" key="13">
    <source>
        <dbReference type="RuleBase" id="RU361193"/>
    </source>
</evidence>
<feature type="compositionally biased region" description="Polar residues" evidence="14">
    <location>
        <begin position="1"/>
        <end position="10"/>
    </location>
</feature>
<evidence type="ECO:0000256" key="4">
    <source>
        <dbReference type="ARBA" id="ARBA00022723"/>
    </source>
</evidence>
<dbReference type="GO" id="GO:0005975">
    <property type="term" value="P:carbohydrate metabolic process"/>
    <property type="evidence" value="ECO:0007669"/>
    <property type="project" value="InterPro"/>
</dbReference>
<keyword evidence="15" id="KW-1133">Transmembrane helix</keyword>
<dbReference type="Proteomes" id="UP001294444">
    <property type="component" value="Unassembled WGS sequence"/>
</dbReference>
<sequence>MPSNQSTTNGGVKKRSAKPQLSASTPSKSTPKKPTNSHQTHSTPSRLNIRLKSSWRALSWACLAALFLLGFLTYRNNGELPTYLLENTPLRSFAPSHRQYQLHPSTSPFPAQPSDLKKSMPKHTWRNQANTHKPTNKRAPSLPYSLPSTRPLPHQPLCKADSERQSAILDAFNHSWSAYKRDAWGYDEYHPISKHGSNLSGKYGQGIGYTIVDTLDTLILMGRNSDYQQARDWVRDVLDWNVPGRMNVFETTIRTLGGLLSAAALIRDPPHPAIAPSEQDAQMFIARAVELADRIKPAFDTPSGVPLREVDLETGEAFPDLSNNNSSSLAEATTIQLEFKYLAHLTGDHKYWRIAERPMQVVRNATARLSHLQGLLPIFLDPINGHFYNGEIRLGSRGDSYYEYLIKQWLQTGRTEEVYRDMYDTALRGIKRLLTKPSIHSQPPLMFTVELAPRRGVDGRPFMQLVPKQDHLVCFLGGAMMLGSTSIHDIFGDTTNQLLPPISDVGTGDDTDREDWRLGHELVRTCMHTYTNTKTGLSPEIAFFKTPQDAKLTDAQMIASNRAPLPPNVDWYIKKPPPSYSDRPNPLIDSRNILRPETVESLFIAFSLTGDDIYREWGWQIFQAFEKHCKVETGGYSSIDDVDSEEPNKVDKMETFWLSETLKYLYLLFSDRDVLPLNKWVLNTEAHPLPVFTPKFSTGFS</sequence>
<dbReference type="GO" id="GO:0016020">
    <property type="term" value="C:membrane"/>
    <property type="evidence" value="ECO:0007669"/>
    <property type="project" value="InterPro"/>
</dbReference>
<evidence type="ECO:0000256" key="3">
    <source>
        <dbReference type="ARBA" id="ARBA00007658"/>
    </source>
</evidence>
<dbReference type="GO" id="GO:0005509">
    <property type="term" value="F:calcium ion binding"/>
    <property type="evidence" value="ECO:0007669"/>
    <property type="project" value="InterPro"/>
</dbReference>
<keyword evidence="13" id="KW-0326">Glycosidase</keyword>
<dbReference type="InterPro" id="IPR001382">
    <property type="entry name" value="Glyco_hydro_47"/>
</dbReference>
<feature type="binding site" evidence="11">
    <location>
        <position position="684"/>
    </location>
    <ligand>
        <name>Ca(2+)</name>
        <dbReference type="ChEBI" id="CHEBI:29108"/>
    </ligand>
</feature>
<comment type="pathway">
    <text evidence="2">Protein modification; protein glycosylation.</text>
</comment>
<dbReference type="EMBL" id="OAPG01000010">
    <property type="protein sequence ID" value="SNX85419.1"/>
    <property type="molecule type" value="Genomic_DNA"/>
</dbReference>
<keyword evidence="15" id="KW-0812">Transmembrane</keyword>
<feature type="active site" evidence="10">
    <location>
        <position position="597"/>
    </location>
</feature>
<comment type="catalytic activity">
    <reaction evidence="9">
        <text>N(4)-(alpha-D-Man-(1-&gt;2)-alpha-D-Man-(1-&gt;2)-alpha-D-Man-(1-&gt;3)-[alpha-D-Man-(1-&gt;2)-alpha-D-Man-(1-&gt;3)-[alpha-D-Man-(1-&gt;2)-alpha-D-Man-(1-&gt;6)]-alpha-D-Man-(1-&gt;6)]-beta-D-Man-(1-&gt;4)-beta-D-GlcNAc-(1-&gt;4)-beta-D-GlcNAc)-L-asparaginyl-[protein] (N-glucan mannose isomer 9A1,2,3B1,2,3) + 4 H2O = N(4)-(alpha-D-Man-(1-&gt;3)-[alpha-D-Man-(1-&gt;3)-[alpha-D-Man-(1-&gt;6)]-alpha-D-Man-(1-&gt;6)]-beta-D-Man-(1-&gt;4)-beta-D-GlcNAc-(1-&gt;4)-beta-D-GlcNAc)-L-asparaginyl-[protein] (N-glucan mannose isomer 5A1,2) + 4 beta-D-mannose</text>
        <dbReference type="Rhea" id="RHEA:56008"/>
        <dbReference type="Rhea" id="RHEA-COMP:14356"/>
        <dbReference type="Rhea" id="RHEA-COMP:14367"/>
        <dbReference type="ChEBI" id="CHEBI:15377"/>
        <dbReference type="ChEBI" id="CHEBI:28563"/>
        <dbReference type="ChEBI" id="CHEBI:59087"/>
        <dbReference type="ChEBI" id="CHEBI:139493"/>
        <dbReference type="EC" id="3.2.1.113"/>
    </reaction>
</comment>
<evidence type="ECO:0000256" key="11">
    <source>
        <dbReference type="PIRSR" id="PIRSR601382-2"/>
    </source>
</evidence>
<dbReference type="InterPro" id="IPR012341">
    <property type="entry name" value="6hp_glycosidase-like_sf"/>
</dbReference>
<dbReference type="GO" id="GO:0005783">
    <property type="term" value="C:endoplasmic reticulum"/>
    <property type="evidence" value="ECO:0007669"/>
    <property type="project" value="TreeGrafter"/>
</dbReference>
<evidence type="ECO:0000256" key="15">
    <source>
        <dbReference type="SAM" id="Phobius"/>
    </source>
</evidence>
<comment type="cofactor">
    <cofactor evidence="1 11">
        <name>Ca(2+)</name>
        <dbReference type="ChEBI" id="CHEBI:29108"/>
    </cofactor>
</comment>
<evidence type="ECO:0000256" key="14">
    <source>
        <dbReference type="SAM" id="MobiDB-lite"/>
    </source>
</evidence>
<keyword evidence="7 12" id="KW-1015">Disulfide bond</keyword>
<feature type="active site" description="Proton donor" evidence="10">
    <location>
        <position position="250"/>
    </location>
</feature>
<reference evidence="16" key="1">
    <citation type="submission" date="2023-10" db="EMBL/GenBank/DDBJ databases">
        <authorList>
            <person name="Guldener U."/>
        </authorList>
    </citation>
    <scope>NUCLEOTIDE SEQUENCE</scope>
    <source>
        <strain evidence="16">Mp4</strain>
    </source>
</reference>
<feature type="compositionally biased region" description="Low complexity" evidence="14">
    <location>
        <begin position="24"/>
        <end position="34"/>
    </location>
</feature>
<dbReference type="InterPro" id="IPR050749">
    <property type="entry name" value="Glycosyl_Hydrolase_47"/>
</dbReference>
<evidence type="ECO:0000313" key="17">
    <source>
        <dbReference type="Proteomes" id="UP001294444"/>
    </source>
</evidence>
<evidence type="ECO:0000256" key="1">
    <source>
        <dbReference type="ARBA" id="ARBA00001913"/>
    </source>
</evidence>
<dbReference type="PANTHER" id="PTHR11742:SF55">
    <property type="entry name" value="ENDOPLASMIC RETICULUM MANNOSYL-OLIGOSACCHARIDE 1,2-ALPHA-MANNOSIDASE"/>
    <property type="match status" value="1"/>
</dbReference>
<name>A0AAJ4XMA3_9BASI</name>
<comment type="caution">
    <text evidence="16">The sequence shown here is derived from an EMBL/GenBank/DDBJ whole genome shotgun (WGS) entry which is preliminary data.</text>
</comment>
<dbReference type="Gene3D" id="1.50.10.10">
    <property type="match status" value="1"/>
</dbReference>
<dbReference type="GO" id="GO:0004571">
    <property type="term" value="F:mannosyl-oligosaccharide 1,2-alpha-mannosidase activity"/>
    <property type="evidence" value="ECO:0007669"/>
    <property type="project" value="UniProtKB-EC"/>
</dbReference>
<evidence type="ECO:0000313" key="16">
    <source>
        <dbReference type="EMBL" id="SNX85419.1"/>
    </source>
</evidence>
<comment type="catalytic activity">
    <reaction evidence="8">
        <text>N(4)-(alpha-D-Man-(1-&gt;2)-alpha-D-Man-(1-&gt;2)-alpha-D-Man-(1-&gt;3)-[alpha-D-Man-(1-&gt;3)-[alpha-D-Man-(1-&gt;2)-alpha-D-Man-(1-&gt;6)]-alpha-D-Man-(1-&gt;6)]-beta-D-Man-(1-&gt;4)-beta-D-GlcNAc-(1-&gt;4)-beta-D-GlcNAc)-L-asparaginyl-[protein] (N-glucan mannose isomer 8A1,2,3B1,3) + 3 H2O = N(4)-(alpha-D-Man-(1-&gt;3)-[alpha-D-Man-(1-&gt;3)-[alpha-D-Man-(1-&gt;6)]-alpha-D-Man-(1-&gt;6)]-beta-D-Man-(1-&gt;4)-beta-D-GlcNAc-(1-&gt;4)-beta-D-GlcNAc)-L-asparaginyl-[protein] (N-glucan mannose isomer 5A1,2) + 3 beta-D-mannose</text>
        <dbReference type="Rhea" id="RHEA:56028"/>
        <dbReference type="Rhea" id="RHEA-COMP:14358"/>
        <dbReference type="Rhea" id="RHEA-COMP:14367"/>
        <dbReference type="ChEBI" id="CHEBI:15377"/>
        <dbReference type="ChEBI" id="CHEBI:28563"/>
        <dbReference type="ChEBI" id="CHEBI:59087"/>
        <dbReference type="ChEBI" id="CHEBI:60628"/>
        <dbReference type="EC" id="3.2.1.113"/>
    </reaction>
</comment>
<keyword evidence="4 11" id="KW-0479">Metal-binding</keyword>
<feature type="region of interest" description="Disordered" evidence="14">
    <location>
        <begin position="97"/>
        <end position="157"/>
    </location>
</feature>
<keyword evidence="17" id="KW-1185">Reference proteome</keyword>
<evidence type="ECO:0000256" key="12">
    <source>
        <dbReference type="PIRSR" id="PIRSR601382-3"/>
    </source>
</evidence>
<evidence type="ECO:0000256" key="2">
    <source>
        <dbReference type="ARBA" id="ARBA00004922"/>
    </source>
</evidence>
<dbReference type="PRINTS" id="PR00747">
    <property type="entry name" value="GLYHDRLASE47"/>
</dbReference>
<dbReference type="GO" id="GO:0036503">
    <property type="term" value="P:ERAD pathway"/>
    <property type="evidence" value="ECO:0007669"/>
    <property type="project" value="UniProtKB-ARBA"/>
</dbReference>
<dbReference type="Pfam" id="PF01532">
    <property type="entry name" value="Glyco_hydro_47"/>
    <property type="match status" value="1"/>
</dbReference>
<gene>
    <name evidence="16" type="ORF">MEPE_04128</name>
</gene>
<accession>A0AAJ4XMA3</accession>
<dbReference type="PANTHER" id="PTHR11742">
    <property type="entry name" value="MANNOSYL-OLIGOSACCHARIDE ALPHA-1,2-MANNOSIDASE-RELATED"/>
    <property type="match status" value="1"/>
</dbReference>
<protein>
    <recommendedName>
        <fullName evidence="13">alpha-1,2-Mannosidase</fullName>
        <ecNumber evidence="13">3.2.1.-</ecNumber>
    </recommendedName>
</protein>
<feature type="compositionally biased region" description="Polar residues" evidence="14">
    <location>
        <begin position="36"/>
        <end position="45"/>
    </location>
</feature>
<feature type="transmembrane region" description="Helical" evidence="15">
    <location>
        <begin position="55"/>
        <end position="74"/>
    </location>
</feature>
<feature type="active site" evidence="10">
    <location>
        <position position="399"/>
    </location>
</feature>
<dbReference type="EC" id="3.2.1.-" evidence="13"/>
<dbReference type="SUPFAM" id="SSF48225">
    <property type="entry name" value="Seven-hairpin glycosidases"/>
    <property type="match status" value="1"/>
</dbReference>
<evidence type="ECO:0000256" key="10">
    <source>
        <dbReference type="PIRSR" id="PIRSR601382-1"/>
    </source>
</evidence>
<keyword evidence="6 11" id="KW-0106">Calcium</keyword>
<keyword evidence="15" id="KW-0472">Membrane</keyword>
<evidence type="ECO:0000256" key="7">
    <source>
        <dbReference type="ARBA" id="ARBA00023157"/>
    </source>
</evidence>
<evidence type="ECO:0000256" key="9">
    <source>
        <dbReference type="ARBA" id="ARBA00048605"/>
    </source>
</evidence>
<keyword evidence="5 13" id="KW-0378">Hydrolase</keyword>
<feature type="disulfide bond" evidence="12">
    <location>
        <begin position="474"/>
        <end position="526"/>
    </location>
</feature>
<evidence type="ECO:0000256" key="8">
    <source>
        <dbReference type="ARBA" id="ARBA00047669"/>
    </source>
</evidence>
<feature type="region of interest" description="Disordered" evidence="14">
    <location>
        <begin position="1"/>
        <end position="45"/>
    </location>
</feature>